<dbReference type="Proteomes" id="UP000077245">
    <property type="component" value="Unassembled WGS sequence"/>
</dbReference>
<protein>
    <submittedName>
        <fullName evidence="7">FMN reductase</fullName>
        <ecNumber evidence="7">1.5.1.39</ecNumber>
    </submittedName>
</protein>
<dbReference type="PATRIC" id="fig|49547.3.peg.1885"/>
<evidence type="ECO:0000313" key="7">
    <source>
        <dbReference type="EMBL" id="KZX10414.1"/>
    </source>
</evidence>
<dbReference type="Pfam" id="PF00881">
    <property type="entry name" value="Nitroreductase"/>
    <property type="match status" value="2"/>
</dbReference>
<comment type="similarity">
    <text evidence="2">Belongs to the nitroreductase family.</text>
</comment>
<dbReference type="EC" id="1.5.1.39" evidence="7"/>
<dbReference type="Gene3D" id="3.40.109.10">
    <property type="entry name" value="NADH Oxidase"/>
    <property type="match status" value="1"/>
</dbReference>
<dbReference type="InterPro" id="IPR000415">
    <property type="entry name" value="Nitroreductase-like"/>
</dbReference>
<evidence type="ECO:0000259" key="6">
    <source>
        <dbReference type="Pfam" id="PF00881"/>
    </source>
</evidence>
<evidence type="ECO:0000256" key="2">
    <source>
        <dbReference type="ARBA" id="ARBA00007118"/>
    </source>
</evidence>
<keyword evidence="3" id="KW-0285">Flavoprotein</keyword>
<proteinExistence type="inferred from homology"/>
<evidence type="ECO:0000256" key="1">
    <source>
        <dbReference type="ARBA" id="ARBA00001917"/>
    </source>
</evidence>
<gene>
    <name evidence="7" type="primary">nfrA2_2</name>
    <name evidence="7" type="ORF">MBCUR_17840</name>
</gene>
<dbReference type="OrthoDB" id="287850at2157"/>
<evidence type="ECO:0000256" key="3">
    <source>
        <dbReference type="ARBA" id="ARBA00022630"/>
    </source>
</evidence>
<reference evidence="7 8" key="1">
    <citation type="submission" date="2016-04" db="EMBL/GenBank/DDBJ databases">
        <title>Genome sequence of Methanobrevibacter curvatus DSM 11111.</title>
        <authorList>
            <person name="Poehlein A."/>
            <person name="Seedorf H."/>
            <person name="Daniel R."/>
        </authorList>
    </citation>
    <scope>NUCLEOTIDE SEQUENCE [LARGE SCALE GENOMIC DNA]</scope>
    <source>
        <strain evidence="7 8">DSM 11111</strain>
    </source>
</reference>
<evidence type="ECO:0000256" key="5">
    <source>
        <dbReference type="ARBA" id="ARBA00023002"/>
    </source>
</evidence>
<dbReference type="STRING" id="49547.MBCUR_17840"/>
<dbReference type="GO" id="GO:0008752">
    <property type="term" value="F:FMN reductase [NAD(P)H] activity"/>
    <property type="evidence" value="ECO:0007669"/>
    <property type="project" value="UniProtKB-EC"/>
</dbReference>
<comment type="caution">
    <text evidence="7">The sequence shown here is derived from an EMBL/GenBank/DDBJ whole genome shotgun (WGS) entry which is preliminary data.</text>
</comment>
<dbReference type="PANTHER" id="PTHR43673:SF2">
    <property type="entry name" value="NITROREDUCTASE"/>
    <property type="match status" value="1"/>
</dbReference>
<dbReference type="InterPro" id="IPR029479">
    <property type="entry name" value="Nitroreductase"/>
</dbReference>
<keyword evidence="8" id="KW-1185">Reference proteome</keyword>
<dbReference type="RefSeq" id="WP_067092552.1">
    <property type="nucleotide sequence ID" value="NZ_LWMV01000213.1"/>
</dbReference>
<feature type="domain" description="Nitroreductase" evidence="6">
    <location>
        <begin position="7"/>
        <end position="61"/>
    </location>
</feature>
<dbReference type="EMBL" id="LWMV01000213">
    <property type="protein sequence ID" value="KZX10414.1"/>
    <property type="molecule type" value="Genomic_DNA"/>
</dbReference>
<keyword evidence="4" id="KW-0288">FMN</keyword>
<dbReference type="SUPFAM" id="SSF55469">
    <property type="entry name" value="FMN-dependent nitroreductase-like"/>
    <property type="match status" value="1"/>
</dbReference>
<sequence length="168" mass="18896">MEVSEAIKDRYSVRGYTNQKIEKEKLDAILDAGRLAPTGVNFQAFKIFVIDTKNNKDALSKIYPQDWFIQAPIVLAVVVDKSKSWTRPWDGKNIADIDGTIVMDHMILKATDLGLGTCYIAAFKKNEAIDFLGLGENEEPLLFTPLGYPNASRADRPRKSLEELVVYK</sequence>
<name>A0A165Z938_9EURY</name>
<organism evidence="7 8">
    <name type="scientific">Methanobrevibacter curvatus</name>
    <dbReference type="NCBI Taxonomy" id="49547"/>
    <lineage>
        <taxon>Archaea</taxon>
        <taxon>Methanobacteriati</taxon>
        <taxon>Methanobacteriota</taxon>
        <taxon>Methanomada group</taxon>
        <taxon>Methanobacteria</taxon>
        <taxon>Methanobacteriales</taxon>
        <taxon>Methanobacteriaceae</taxon>
        <taxon>Methanobrevibacter</taxon>
    </lineage>
</organism>
<evidence type="ECO:0000256" key="4">
    <source>
        <dbReference type="ARBA" id="ARBA00022643"/>
    </source>
</evidence>
<evidence type="ECO:0000313" key="8">
    <source>
        <dbReference type="Proteomes" id="UP000077245"/>
    </source>
</evidence>
<dbReference type="AlphaFoldDB" id="A0A165Z938"/>
<keyword evidence="5 7" id="KW-0560">Oxidoreductase</keyword>
<comment type="cofactor">
    <cofactor evidence="1">
        <name>FMN</name>
        <dbReference type="ChEBI" id="CHEBI:58210"/>
    </cofactor>
</comment>
<accession>A0A165Z938</accession>
<dbReference type="CDD" id="cd20609">
    <property type="entry name" value="nitroreductase"/>
    <property type="match status" value="1"/>
</dbReference>
<feature type="domain" description="Nitroreductase" evidence="6">
    <location>
        <begin position="64"/>
        <end position="148"/>
    </location>
</feature>
<dbReference type="PANTHER" id="PTHR43673">
    <property type="entry name" value="NAD(P)H NITROREDUCTASE YDGI-RELATED"/>
    <property type="match status" value="1"/>
</dbReference>